<comment type="caution">
    <text evidence="1">The sequence shown here is derived from an EMBL/GenBank/DDBJ whole genome shotgun (WGS) entry which is preliminary data.</text>
</comment>
<reference evidence="1 2" key="1">
    <citation type="submission" date="2015-12" db="EMBL/GenBank/DDBJ databases">
        <title>Draft genome sequence of Moniliophthora roreri, the causal agent of frosty pod rot of cacao.</title>
        <authorList>
            <person name="Aime M.C."/>
            <person name="Diaz-Valderrama J.R."/>
            <person name="Kijpornyongpan T."/>
            <person name="Phillips-Mora W."/>
        </authorList>
    </citation>
    <scope>NUCLEOTIDE SEQUENCE [LARGE SCALE GENOMIC DNA]</scope>
    <source>
        <strain evidence="1 2">MCA 2952</strain>
    </source>
</reference>
<evidence type="ECO:0008006" key="3">
    <source>
        <dbReference type="Google" id="ProtNLM"/>
    </source>
</evidence>
<dbReference type="EMBL" id="LATX01002090">
    <property type="protein sequence ID" value="KTB34326.1"/>
    <property type="molecule type" value="Genomic_DNA"/>
</dbReference>
<protein>
    <recommendedName>
        <fullName evidence="3">Pro-pol protein</fullName>
    </recommendedName>
</protein>
<dbReference type="Gene3D" id="2.40.70.10">
    <property type="entry name" value="Acid Proteases"/>
    <property type="match status" value="1"/>
</dbReference>
<gene>
    <name evidence="1" type="ORF">WG66_13064</name>
</gene>
<evidence type="ECO:0000313" key="2">
    <source>
        <dbReference type="Proteomes" id="UP000054988"/>
    </source>
</evidence>
<sequence length="167" mass="19445">MHIPLQYKVGTQIIKTQALLDSGAGGWFISMTLARKLGKRWIQLPEKIKVFNVDGTLNKAVWITHVVELKFRIADKEFRENFMILGIRDENIILGLPWLRYHNPQINWETGEIKFLPRRKLQIKRFMGILDSTPKEVLIGVKTTALQELAHQQQEVKEIDELIPSYL</sequence>
<dbReference type="SUPFAM" id="SSF50630">
    <property type="entry name" value="Acid proteases"/>
    <property type="match status" value="1"/>
</dbReference>
<dbReference type="InterPro" id="IPR021109">
    <property type="entry name" value="Peptidase_aspartic_dom_sf"/>
</dbReference>
<evidence type="ECO:0000313" key="1">
    <source>
        <dbReference type="EMBL" id="KTB34326.1"/>
    </source>
</evidence>
<name>A0A0W0FDE5_MONRR</name>
<organism evidence="1 2">
    <name type="scientific">Moniliophthora roreri</name>
    <name type="common">Frosty pod rot fungus</name>
    <name type="synonym">Monilia roreri</name>
    <dbReference type="NCBI Taxonomy" id="221103"/>
    <lineage>
        <taxon>Eukaryota</taxon>
        <taxon>Fungi</taxon>
        <taxon>Dikarya</taxon>
        <taxon>Basidiomycota</taxon>
        <taxon>Agaricomycotina</taxon>
        <taxon>Agaricomycetes</taxon>
        <taxon>Agaricomycetidae</taxon>
        <taxon>Agaricales</taxon>
        <taxon>Marasmiineae</taxon>
        <taxon>Marasmiaceae</taxon>
        <taxon>Moniliophthora</taxon>
    </lineage>
</organism>
<proteinExistence type="predicted"/>
<dbReference type="CDD" id="cd00303">
    <property type="entry name" value="retropepsin_like"/>
    <property type="match status" value="1"/>
</dbReference>
<accession>A0A0W0FDE5</accession>
<dbReference type="Pfam" id="PF08284">
    <property type="entry name" value="RVP_2"/>
    <property type="match status" value="1"/>
</dbReference>
<dbReference type="Proteomes" id="UP000054988">
    <property type="component" value="Unassembled WGS sequence"/>
</dbReference>
<dbReference type="AlphaFoldDB" id="A0A0W0FDE5"/>